<keyword evidence="8" id="KW-0677">Repeat</keyword>
<evidence type="ECO:0000256" key="1">
    <source>
        <dbReference type="ARBA" id="ARBA00001946"/>
    </source>
</evidence>
<dbReference type="PANTHER" id="PTHR11774">
    <property type="entry name" value="GERANYLGERANYL TRANSFERASE TYPE BETA SUBUNIT"/>
    <property type="match status" value="1"/>
</dbReference>
<comment type="cofactor">
    <cofactor evidence="1">
        <name>Mg(2+)</name>
        <dbReference type="ChEBI" id="CHEBI:18420"/>
    </cofactor>
</comment>
<dbReference type="STRING" id="101091.A0A1C7NSX0"/>
<keyword evidence="9" id="KW-0862">Zinc</keyword>
<dbReference type="FunCoup" id="A0A1C7NSX0">
    <property type="interactions" value="310"/>
</dbReference>
<evidence type="ECO:0000256" key="5">
    <source>
        <dbReference type="ARBA" id="ARBA00022602"/>
    </source>
</evidence>
<evidence type="ECO:0000256" key="7">
    <source>
        <dbReference type="ARBA" id="ARBA00022723"/>
    </source>
</evidence>
<keyword evidence="5" id="KW-0637">Prenyltransferase</keyword>
<evidence type="ECO:0000313" key="16">
    <source>
        <dbReference type="Proteomes" id="UP000093000"/>
    </source>
</evidence>
<dbReference type="OrthoDB" id="24893at2759"/>
<dbReference type="SUPFAM" id="SSF48239">
    <property type="entry name" value="Terpenoid cyclases/Protein prenyltransferases"/>
    <property type="match status" value="1"/>
</dbReference>
<evidence type="ECO:0000256" key="4">
    <source>
        <dbReference type="ARBA" id="ARBA00020603"/>
    </source>
</evidence>
<evidence type="ECO:0000256" key="12">
    <source>
        <dbReference type="ARBA" id="ARBA00065714"/>
    </source>
</evidence>
<evidence type="ECO:0000256" key="2">
    <source>
        <dbReference type="ARBA" id="ARBA00001947"/>
    </source>
</evidence>
<keyword evidence="6 15" id="KW-0808">Transferase</keyword>
<comment type="caution">
    <text evidence="15">The sequence shown here is derived from an EMBL/GenBank/DDBJ whole genome shotgun (WGS) entry which is preliminary data.</text>
</comment>
<proteinExistence type="inferred from homology"/>
<dbReference type="GO" id="GO:0046872">
    <property type="term" value="F:metal ion binding"/>
    <property type="evidence" value="ECO:0007669"/>
    <property type="project" value="UniProtKB-KW"/>
</dbReference>
<keyword evidence="10" id="KW-0460">Magnesium</keyword>
<name>A0A1C7NSX0_9FUNG</name>
<evidence type="ECO:0000256" key="9">
    <source>
        <dbReference type="ARBA" id="ARBA00022833"/>
    </source>
</evidence>
<evidence type="ECO:0000256" key="11">
    <source>
        <dbReference type="ARBA" id="ARBA00031713"/>
    </source>
</evidence>
<dbReference type="InterPro" id="IPR001330">
    <property type="entry name" value="Prenyltrans"/>
</dbReference>
<gene>
    <name evidence="15" type="primary">PGGT1B</name>
    <name evidence="15" type="ORF">A0J61_01347</name>
</gene>
<comment type="cofactor">
    <cofactor evidence="2">
        <name>Zn(2+)</name>
        <dbReference type="ChEBI" id="CHEBI:29105"/>
    </cofactor>
</comment>
<dbReference type="InParanoid" id="A0A1C7NSX0"/>
<dbReference type="AlphaFoldDB" id="A0A1C7NSX0"/>
<protein>
    <recommendedName>
        <fullName evidence="4">Geranylgeranyl transferase type-1 subunit beta</fullName>
    </recommendedName>
    <alternativeName>
        <fullName evidence="11">Geranylgeranyl transferase type I subunit beta</fullName>
    </alternativeName>
    <alternativeName>
        <fullName evidence="13">Type I protein geranyl-geranyltransferase subunit beta</fullName>
    </alternativeName>
</protein>
<dbReference type="InterPro" id="IPR045089">
    <property type="entry name" value="PGGT1B-like"/>
</dbReference>
<dbReference type="Proteomes" id="UP000093000">
    <property type="component" value="Unassembled WGS sequence"/>
</dbReference>
<dbReference type="Gene3D" id="1.50.10.20">
    <property type="match status" value="1"/>
</dbReference>
<keyword evidence="16" id="KW-1185">Reference proteome</keyword>
<evidence type="ECO:0000256" key="13">
    <source>
        <dbReference type="ARBA" id="ARBA00078363"/>
    </source>
</evidence>
<dbReference type="GO" id="GO:0004662">
    <property type="term" value="F:CAAX-protein geranylgeranyltransferase activity"/>
    <property type="evidence" value="ECO:0007669"/>
    <property type="project" value="TreeGrafter"/>
</dbReference>
<dbReference type="Pfam" id="PF00432">
    <property type="entry name" value="Prenyltrans"/>
    <property type="match status" value="1"/>
</dbReference>
<feature type="domain" description="Prenyltransferase alpha-alpha toroid" evidence="14">
    <location>
        <begin position="5"/>
        <end position="334"/>
    </location>
</feature>
<evidence type="ECO:0000256" key="6">
    <source>
        <dbReference type="ARBA" id="ARBA00022679"/>
    </source>
</evidence>
<reference evidence="15 16" key="1">
    <citation type="submission" date="2016-03" db="EMBL/GenBank/DDBJ databases">
        <title>Choanephora cucurbitarum.</title>
        <authorList>
            <person name="Min B."/>
            <person name="Park H."/>
            <person name="Park J.-H."/>
            <person name="Shin H.-D."/>
            <person name="Choi I.-G."/>
        </authorList>
    </citation>
    <scope>NUCLEOTIDE SEQUENCE [LARGE SCALE GENOMIC DNA]</scope>
    <source>
        <strain evidence="15 16">KUS-F28377</strain>
    </source>
</reference>
<dbReference type="PANTHER" id="PTHR11774:SF4">
    <property type="entry name" value="GERANYLGERANYL TRANSFERASE TYPE-1 SUBUNIT BETA"/>
    <property type="match status" value="1"/>
</dbReference>
<organism evidence="15 16">
    <name type="scientific">Choanephora cucurbitarum</name>
    <dbReference type="NCBI Taxonomy" id="101091"/>
    <lineage>
        <taxon>Eukaryota</taxon>
        <taxon>Fungi</taxon>
        <taxon>Fungi incertae sedis</taxon>
        <taxon>Mucoromycota</taxon>
        <taxon>Mucoromycotina</taxon>
        <taxon>Mucoromycetes</taxon>
        <taxon>Mucorales</taxon>
        <taxon>Mucorineae</taxon>
        <taxon>Choanephoraceae</taxon>
        <taxon>Choanephoroideae</taxon>
        <taxon>Choanephora</taxon>
    </lineage>
</organism>
<evidence type="ECO:0000259" key="14">
    <source>
        <dbReference type="Pfam" id="PF00432"/>
    </source>
</evidence>
<keyword evidence="7" id="KW-0479">Metal-binding</keyword>
<dbReference type="InterPro" id="IPR008930">
    <property type="entry name" value="Terpenoid_cyclase/PrenylTrfase"/>
</dbReference>
<evidence type="ECO:0000256" key="3">
    <source>
        <dbReference type="ARBA" id="ARBA00010497"/>
    </source>
</evidence>
<comment type="subunit">
    <text evidence="12">Heterodimer of FNTA and PGGT1B. PGGT1B mediates interaction with substrate peptides.</text>
</comment>
<dbReference type="GO" id="GO:0005953">
    <property type="term" value="C:CAAX-protein geranylgeranyltransferase complex"/>
    <property type="evidence" value="ECO:0007669"/>
    <property type="project" value="TreeGrafter"/>
</dbReference>
<evidence type="ECO:0000256" key="8">
    <source>
        <dbReference type="ARBA" id="ARBA00022737"/>
    </source>
</evidence>
<comment type="similarity">
    <text evidence="3">Belongs to the protein prenyltransferase subunit beta family.</text>
</comment>
<dbReference type="FunFam" id="1.50.10.20:FF:000005">
    <property type="entry name" value="Geranylgeranyl transferase type-1 subunit beta"/>
    <property type="match status" value="1"/>
</dbReference>
<evidence type="ECO:0000313" key="15">
    <source>
        <dbReference type="EMBL" id="OBZ90604.1"/>
    </source>
</evidence>
<accession>A0A1C7NSX0</accession>
<evidence type="ECO:0000256" key="10">
    <source>
        <dbReference type="ARBA" id="ARBA00022842"/>
    </source>
</evidence>
<dbReference type="EMBL" id="LUGH01000041">
    <property type="protein sequence ID" value="OBZ90604.1"/>
    <property type="molecule type" value="Genomic_DNA"/>
</dbReference>
<sequence length="352" mass="39392">MTKEFNREKHIRYFKSNLSMLPTPYTQTETNRMTLAFFALGGLSLLGELDSNVSAENKKDWIEWIYAQQVLPTGQDPDPNEAMCGFRGSSWSGRPFNPHTTTLEFQHYDSSHIANTYTALLNLLLLGDDLSRVNRKAIIHTLSLLQSDDGSIAPTSGSLERDARFVFCACAISYILNDWSGLDVEKSVLWIRRLQSYEHGIAQCPNEEAHGGSTFCGVAALCLMNKMEEGIVDKEGMIQWCLSRQITGFQGRPNKLPDACYCFWIGAALKMLGGYELINHEVMKTFLFDCQPKMGGFGKDPESFPDLLHSYMGIAALSLSEESGIQSIEPSLNVPASAYQHLKENTVFWKGQ</sequence>